<organism evidence="2 3">
    <name type="scientific">Oceanobacillus jeddahense</name>
    <dbReference type="NCBI Taxonomy" id="1462527"/>
    <lineage>
        <taxon>Bacteria</taxon>
        <taxon>Bacillati</taxon>
        <taxon>Bacillota</taxon>
        <taxon>Bacilli</taxon>
        <taxon>Bacillales</taxon>
        <taxon>Bacillaceae</taxon>
        <taxon>Oceanobacillus</taxon>
    </lineage>
</organism>
<evidence type="ECO:0000256" key="1">
    <source>
        <dbReference type="SAM" id="Phobius"/>
    </source>
</evidence>
<dbReference type="EMBL" id="CP101914">
    <property type="protein sequence ID" value="UUI04810.1"/>
    <property type="molecule type" value="Genomic_DNA"/>
</dbReference>
<proteinExistence type="predicted"/>
<accession>A0ABY5JYD0</accession>
<gene>
    <name evidence="2" type="ORF">NP439_09300</name>
</gene>
<dbReference type="RefSeq" id="WP_256709712.1">
    <property type="nucleotide sequence ID" value="NZ_CP101914.1"/>
</dbReference>
<sequence>MNKDRLLFIYLFIFLVMTLGAASWQILIPDIAEKYSSWNLSTGWQREIALWNIGVDLAIIVTLIKRNTEYAQILTFMATALCFLLGMNHFISALTYSSNTALHWLGAIEVLGIGTVFGLYALYKSKFFSKFQG</sequence>
<evidence type="ECO:0008006" key="4">
    <source>
        <dbReference type="Google" id="ProtNLM"/>
    </source>
</evidence>
<evidence type="ECO:0000313" key="3">
    <source>
        <dbReference type="Proteomes" id="UP001059773"/>
    </source>
</evidence>
<feature type="transmembrane region" description="Helical" evidence="1">
    <location>
        <begin position="102"/>
        <end position="123"/>
    </location>
</feature>
<dbReference type="Proteomes" id="UP001059773">
    <property type="component" value="Chromosome"/>
</dbReference>
<keyword evidence="1" id="KW-0472">Membrane</keyword>
<reference evidence="2" key="1">
    <citation type="submission" date="2022-07" db="EMBL/GenBank/DDBJ databases">
        <title>FELIX.</title>
        <authorList>
            <person name="Wan K.H."/>
            <person name="Park S."/>
            <person name="Lawrence Q."/>
            <person name="Eichenberger J.P."/>
            <person name="Booth B.W."/>
            <person name="Piaggio A.J."/>
            <person name="Chandler J.C."/>
            <person name="Franklin A.B."/>
            <person name="Celniker S.E."/>
        </authorList>
    </citation>
    <scope>NUCLEOTIDE SEQUENCE</scope>
    <source>
        <strain evidence="2">QA-1986 374</strain>
    </source>
</reference>
<feature type="transmembrane region" description="Helical" evidence="1">
    <location>
        <begin position="7"/>
        <end position="28"/>
    </location>
</feature>
<evidence type="ECO:0000313" key="2">
    <source>
        <dbReference type="EMBL" id="UUI04810.1"/>
    </source>
</evidence>
<keyword evidence="1" id="KW-0812">Transmembrane</keyword>
<keyword evidence="1" id="KW-1133">Transmembrane helix</keyword>
<feature type="transmembrane region" description="Helical" evidence="1">
    <location>
        <begin position="48"/>
        <end position="64"/>
    </location>
</feature>
<keyword evidence="3" id="KW-1185">Reference proteome</keyword>
<feature type="transmembrane region" description="Helical" evidence="1">
    <location>
        <begin position="76"/>
        <end position="96"/>
    </location>
</feature>
<name>A0ABY5JYD0_9BACI</name>
<protein>
    <recommendedName>
        <fullName evidence="4">DUF4345 domain-containing protein</fullName>
    </recommendedName>
</protein>